<evidence type="ECO:0000256" key="10">
    <source>
        <dbReference type="ARBA" id="ARBA00082626"/>
    </source>
</evidence>
<evidence type="ECO:0000256" key="9">
    <source>
        <dbReference type="ARBA" id="ARBA00080647"/>
    </source>
</evidence>
<dbReference type="Gene3D" id="2.40.50.100">
    <property type="match status" value="1"/>
</dbReference>
<evidence type="ECO:0000256" key="8">
    <source>
        <dbReference type="ARBA" id="ARBA00072105"/>
    </source>
</evidence>
<feature type="domain" description="ABC transporter" evidence="11">
    <location>
        <begin position="4"/>
        <end position="238"/>
    </location>
</feature>
<dbReference type="GeneID" id="32689062"/>
<dbReference type="InterPro" id="IPR008995">
    <property type="entry name" value="Mo/tungstate-bd_C_term_dom"/>
</dbReference>
<dbReference type="EMBL" id="CP029604">
    <property type="protein sequence ID" value="AWO84607.1"/>
    <property type="molecule type" value="Genomic_DNA"/>
</dbReference>
<dbReference type="InterPro" id="IPR050093">
    <property type="entry name" value="ABC_SmlMolc_Importer"/>
</dbReference>
<dbReference type="PROSITE" id="PS00211">
    <property type="entry name" value="ABC_TRANSPORTER_1"/>
    <property type="match status" value="1"/>
</dbReference>
<dbReference type="InterPro" id="IPR003439">
    <property type="entry name" value="ABC_transporter-like_ATP-bd"/>
</dbReference>
<comment type="function">
    <text evidence="6">Part of the ABC transporter complex LpqY-SugA-SugB-SugC, which is highly specific for uptake of trehalose. Involved in the recycling of extracellular trehalose released from trehalose-containing molecules synthesized by M.tuberculosis. Trehalose uptake is essential for virulence. Responsible for energy coupling to the transport system.</text>
</comment>
<dbReference type="InterPro" id="IPR013611">
    <property type="entry name" value="Transp-assoc_OB_typ2"/>
</dbReference>
<evidence type="ECO:0000256" key="5">
    <source>
        <dbReference type="ARBA" id="ARBA00050305"/>
    </source>
</evidence>
<comment type="subunit">
    <text evidence="7">Monomer. Homodimerizes in the presence of ATP. The complex is composed of two ATP-binding proteins (SugC), two transmembrane proteins (SugA and SugB) and a solute-binding protein (LpqY).</text>
</comment>
<evidence type="ECO:0000256" key="6">
    <source>
        <dbReference type="ARBA" id="ARBA00056091"/>
    </source>
</evidence>
<protein>
    <recommendedName>
        <fullName evidence="8">Trehalose import ATP-binding protein SugC</fullName>
    </recommendedName>
    <alternativeName>
        <fullName evidence="10">Nucleotide-binding domain of SugABC transporter</fullName>
    </alternativeName>
    <alternativeName>
        <fullName evidence="9">SugABC transporter ATPase SugC</fullName>
    </alternativeName>
</protein>
<evidence type="ECO:0000256" key="2">
    <source>
        <dbReference type="ARBA" id="ARBA00022448"/>
    </source>
</evidence>
<dbReference type="SMART" id="SM00382">
    <property type="entry name" value="AAA"/>
    <property type="match status" value="1"/>
</dbReference>
<accession>A0AAD0NXW9</accession>
<dbReference type="PANTHER" id="PTHR42781:SF4">
    <property type="entry name" value="SPERMIDINE_PUTRESCINE IMPORT ATP-BINDING PROTEIN POTA"/>
    <property type="match status" value="1"/>
</dbReference>
<dbReference type="InterPro" id="IPR027417">
    <property type="entry name" value="P-loop_NTPase"/>
</dbReference>
<dbReference type="KEGG" id="gta:BCM27_14710"/>
<comment type="subcellular location">
    <subcellularLocation>
        <location evidence="1">Cell inner membrane</location>
        <topology evidence="1">Peripheral membrane protein</topology>
        <orientation evidence="1">Cytoplasmic side</orientation>
    </subcellularLocation>
</comment>
<dbReference type="FunFam" id="3.40.50.300:FF:000042">
    <property type="entry name" value="Maltose/maltodextrin ABC transporter, ATP-binding protein"/>
    <property type="match status" value="1"/>
</dbReference>
<dbReference type="Pfam" id="PF08402">
    <property type="entry name" value="TOBE_2"/>
    <property type="match status" value="1"/>
</dbReference>
<dbReference type="GO" id="GO:0043190">
    <property type="term" value="C:ATP-binding cassette (ABC) transporter complex"/>
    <property type="evidence" value="ECO:0007669"/>
    <property type="project" value="InterPro"/>
</dbReference>
<dbReference type="Pfam" id="PF00005">
    <property type="entry name" value="ABC_tran"/>
    <property type="match status" value="1"/>
</dbReference>
<sequence length="373" mass="40193">MTHLVLDDIQKTYGSVTVVNGINLSIDQGESIVLLGPSGCGKTTCLRMVAGFERPDHGEIRLGDRVLAGSSTFVSTEKRKMSVVFQSYALWPHMSVFDNVAYGPRTARAKRPDVQRRVGEALEMVQLPHIADRFIHQLSGGQQQRVALARALVNEPSVLLLDEPLSNLDTRLREEMRTEIKKIQRSLGVTMIYVTHDQAEALSLADRVVVMNAGKIEQIDTPENVYRRPVSSYVAKALGGTNILDAEVLDARGSLATLRLFGDVITTGQAPSPDAVTAGTAVRVSIRPAQLNVCAEGTEPFNAVVVEAAFFGDHIAYVVAPDTGGDAIKVIGTPDARLSAGQRCRLSVHDGDTAILTDAPTSRAGSDRLLKTA</sequence>
<dbReference type="GO" id="GO:0140359">
    <property type="term" value="F:ABC-type transporter activity"/>
    <property type="evidence" value="ECO:0007669"/>
    <property type="project" value="UniProtKB-ARBA"/>
</dbReference>
<proteinExistence type="predicted"/>
<keyword evidence="2" id="KW-0813">Transport</keyword>
<reference evidence="12 13" key="1">
    <citation type="submission" date="2018-05" db="EMBL/GenBank/DDBJ databases">
        <title>Complete genome sequence of Gordonia terrae NRRL B-16283.</title>
        <authorList>
            <person name="Garlena R.A."/>
            <person name="Russell D.A."/>
            <person name="Hatfull G.F."/>
        </authorList>
    </citation>
    <scope>NUCLEOTIDE SEQUENCE [LARGE SCALE GENOMIC DNA]</scope>
    <source>
        <strain evidence="12 13">NRRL B-16283</strain>
    </source>
</reference>
<evidence type="ECO:0000256" key="1">
    <source>
        <dbReference type="ARBA" id="ARBA00004515"/>
    </source>
</evidence>
<dbReference type="Gene3D" id="3.40.50.300">
    <property type="entry name" value="P-loop containing nucleotide triphosphate hydrolases"/>
    <property type="match status" value="1"/>
</dbReference>
<dbReference type="SUPFAM" id="SSF50331">
    <property type="entry name" value="MOP-like"/>
    <property type="match status" value="1"/>
</dbReference>
<evidence type="ECO:0000256" key="4">
    <source>
        <dbReference type="ARBA" id="ARBA00022840"/>
    </source>
</evidence>
<keyword evidence="4 12" id="KW-0067">ATP-binding</keyword>
<dbReference type="AlphaFoldDB" id="A0AAD0NXW9"/>
<dbReference type="GO" id="GO:0016887">
    <property type="term" value="F:ATP hydrolysis activity"/>
    <property type="evidence" value="ECO:0007669"/>
    <property type="project" value="InterPro"/>
</dbReference>
<dbReference type="PROSITE" id="PS50893">
    <property type="entry name" value="ABC_TRANSPORTER_2"/>
    <property type="match status" value="1"/>
</dbReference>
<dbReference type="InterPro" id="IPR017871">
    <property type="entry name" value="ABC_transporter-like_CS"/>
</dbReference>
<evidence type="ECO:0000313" key="12">
    <source>
        <dbReference type="EMBL" id="AWO84607.1"/>
    </source>
</evidence>
<organism evidence="12 13">
    <name type="scientific">Gordonia terrae</name>
    <dbReference type="NCBI Taxonomy" id="2055"/>
    <lineage>
        <taxon>Bacteria</taxon>
        <taxon>Bacillati</taxon>
        <taxon>Actinomycetota</taxon>
        <taxon>Actinomycetes</taxon>
        <taxon>Mycobacteriales</taxon>
        <taxon>Gordoniaceae</taxon>
        <taxon>Gordonia</taxon>
    </lineage>
</organism>
<dbReference type="Proteomes" id="UP000247118">
    <property type="component" value="Chromosome"/>
</dbReference>
<dbReference type="RefSeq" id="WP_004018904.1">
    <property type="nucleotide sequence ID" value="NZ_CABEIC010000002.1"/>
</dbReference>
<name>A0AAD0NXW9_9ACTN</name>
<evidence type="ECO:0000259" key="11">
    <source>
        <dbReference type="PROSITE" id="PS50893"/>
    </source>
</evidence>
<dbReference type="PANTHER" id="PTHR42781">
    <property type="entry name" value="SPERMIDINE/PUTRESCINE IMPORT ATP-BINDING PROTEIN POTA"/>
    <property type="match status" value="1"/>
</dbReference>
<evidence type="ECO:0000256" key="7">
    <source>
        <dbReference type="ARBA" id="ARBA00063658"/>
    </source>
</evidence>
<dbReference type="SUPFAM" id="SSF52540">
    <property type="entry name" value="P-loop containing nucleoside triphosphate hydrolases"/>
    <property type="match status" value="1"/>
</dbReference>
<dbReference type="InterPro" id="IPR003593">
    <property type="entry name" value="AAA+_ATPase"/>
</dbReference>
<evidence type="ECO:0000256" key="3">
    <source>
        <dbReference type="ARBA" id="ARBA00022741"/>
    </source>
</evidence>
<dbReference type="GO" id="GO:0005524">
    <property type="term" value="F:ATP binding"/>
    <property type="evidence" value="ECO:0007669"/>
    <property type="project" value="UniProtKB-KW"/>
</dbReference>
<gene>
    <name evidence="12" type="ORF">DLJ61_14845</name>
</gene>
<comment type="catalytic activity">
    <reaction evidence="5">
        <text>alpha,alpha-trehalose(out) + ATP + H2O = alpha,alpha-trehalose(in) + ADP + phosphate + H(+)</text>
        <dbReference type="Rhea" id="RHEA:75203"/>
        <dbReference type="ChEBI" id="CHEBI:15377"/>
        <dbReference type="ChEBI" id="CHEBI:15378"/>
        <dbReference type="ChEBI" id="CHEBI:16551"/>
        <dbReference type="ChEBI" id="CHEBI:30616"/>
        <dbReference type="ChEBI" id="CHEBI:43474"/>
        <dbReference type="ChEBI" id="CHEBI:456216"/>
    </reaction>
</comment>
<evidence type="ECO:0000313" key="13">
    <source>
        <dbReference type="Proteomes" id="UP000247118"/>
    </source>
</evidence>
<keyword evidence="3" id="KW-0547">Nucleotide-binding</keyword>